<dbReference type="AlphaFoldDB" id="A0A1N6GZC3"/>
<dbReference type="Proteomes" id="UP000185003">
    <property type="component" value="Unassembled WGS sequence"/>
</dbReference>
<keyword evidence="3" id="KW-1185">Reference proteome</keyword>
<reference evidence="2 3" key="1">
    <citation type="submission" date="2016-11" db="EMBL/GenBank/DDBJ databases">
        <authorList>
            <person name="Jaros S."/>
            <person name="Januszkiewicz K."/>
            <person name="Wedrychowicz H."/>
        </authorList>
    </citation>
    <scope>NUCLEOTIDE SEQUENCE [LARGE SCALE GENOMIC DNA]</scope>
    <source>
        <strain evidence="2 3">DSM 24787</strain>
    </source>
</reference>
<dbReference type="SUPFAM" id="SSF56436">
    <property type="entry name" value="C-type lectin-like"/>
    <property type="match status" value="1"/>
</dbReference>
<name>A0A1N6GZC3_9BACT</name>
<accession>A0A1N6GZC3</accession>
<dbReference type="InterPro" id="IPR005532">
    <property type="entry name" value="SUMF_dom"/>
</dbReference>
<dbReference type="PANTHER" id="PTHR23150">
    <property type="entry name" value="SULFATASE MODIFYING FACTOR 1, 2"/>
    <property type="match status" value="1"/>
</dbReference>
<dbReference type="EMBL" id="FSRA01000001">
    <property type="protein sequence ID" value="SIO12921.1"/>
    <property type="molecule type" value="Genomic_DNA"/>
</dbReference>
<dbReference type="RefSeq" id="WP_074240074.1">
    <property type="nucleotide sequence ID" value="NZ_FSRA01000001.1"/>
</dbReference>
<dbReference type="Pfam" id="PF03781">
    <property type="entry name" value="FGE-sulfatase"/>
    <property type="match status" value="1"/>
</dbReference>
<dbReference type="GO" id="GO:0120147">
    <property type="term" value="F:formylglycine-generating oxidase activity"/>
    <property type="evidence" value="ECO:0007669"/>
    <property type="project" value="TreeGrafter"/>
</dbReference>
<dbReference type="PANTHER" id="PTHR23150:SF19">
    <property type="entry name" value="FORMYLGLYCINE-GENERATING ENZYME"/>
    <property type="match status" value="1"/>
</dbReference>
<dbReference type="InterPro" id="IPR016187">
    <property type="entry name" value="CTDL_fold"/>
</dbReference>
<feature type="domain" description="Sulfatase-modifying factor enzyme-like" evidence="1">
    <location>
        <begin position="10"/>
        <end position="241"/>
    </location>
</feature>
<dbReference type="Gene3D" id="3.90.1580.10">
    <property type="entry name" value="paralog of FGE (formylglycine-generating enzyme)"/>
    <property type="match status" value="1"/>
</dbReference>
<sequence length="242" mass="27129">MIYVLLLVAYVQIPAGTYTLGEKGHVLNPLRKVTTTGFQISSTELTNSDFEKFVRSTGYITDAEKHKDAMVFAPGLPEFRWLKDSTASWRYPNGKSRGGIEQKMDHPVTTISYHDAEAYCRWAKVRLPTLDEWEIAARGLKTEPGNIWHGRDHLQADTSDGFMYTAPVGSFQPNAIGLYDMFGNVFEFCSGALPGDSKQVVHARGGSWWCSKNACKFFNATDIGRVNRRASFSNQGFRVVKI</sequence>
<dbReference type="OrthoDB" id="9768004at2"/>
<dbReference type="InterPro" id="IPR042095">
    <property type="entry name" value="SUMF_sf"/>
</dbReference>
<proteinExistence type="predicted"/>
<evidence type="ECO:0000313" key="2">
    <source>
        <dbReference type="EMBL" id="SIO12921.1"/>
    </source>
</evidence>
<protein>
    <submittedName>
        <fullName evidence="2">Sulfatase modifying factor 1</fullName>
    </submittedName>
</protein>
<organism evidence="2 3">
    <name type="scientific">Chitinophaga niabensis</name>
    <dbReference type="NCBI Taxonomy" id="536979"/>
    <lineage>
        <taxon>Bacteria</taxon>
        <taxon>Pseudomonadati</taxon>
        <taxon>Bacteroidota</taxon>
        <taxon>Chitinophagia</taxon>
        <taxon>Chitinophagales</taxon>
        <taxon>Chitinophagaceae</taxon>
        <taxon>Chitinophaga</taxon>
    </lineage>
</organism>
<gene>
    <name evidence="2" type="ORF">SAMN04488055_3082</name>
</gene>
<dbReference type="InterPro" id="IPR051043">
    <property type="entry name" value="Sulfatase_Mod_Factor_Kinase"/>
</dbReference>
<dbReference type="STRING" id="536979.SAMN04488055_3082"/>
<evidence type="ECO:0000259" key="1">
    <source>
        <dbReference type="Pfam" id="PF03781"/>
    </source>
</evidence>
<evidence type="ECO:0000313" key="3">
    <source>
        <dbReference type="Proteomes" id="UP000185003"/>
    </source>
</evidence>